<gene>
    <name evidence="3" type="ORF">GCK32_014577</name>
</gene>
<evidence type="ECO:0000256" key="1">
    <source>
        <dbReference type="SAM" id="Phobius"/>
    </source>
</evidence>
<evidence type="ECO:0000313" key="4">
    <source>
        <dbReference type="Proteomes" id="UP001331761"/>
    </source>
</evidence>
<keyword evidence="1" id="KW-1133">Transmembrane helix</keyword>
<evidence type="ECO:0000256" key="2">
    <source>
        <dbReference type="SAM" id="SignalP"/>
    </source>
</evidence>
<comment type="caution">
    <text evidence="3">The sequence shown here is derived from an EMBL/GenBank/DDBJ whole genome shotgun (WGS) entry which is preliminary data.</text>
</comment>
<keyword evidence="1" id="KW-0472">Membrane</keyword>
<feature type="signal peptide" evidence="2">
    <location>
        <begin position="1"/>
        <end position="24"/>
    </location>
</feature>
<sequence>MAFATNSILLKIFLLCSLMGMVHSWSMNMLWNFESCHVSYDICYCNRIAETVHAMCSSIVLQLFFVCRRARSYYKL</sequence>
<keyword evidence="1" id="KW-0812">Transmembrane</keyword>
<dbReference type="AlphaFoldDB" id="A0AAN8IEY4"/>
<reference evidence="3 4" key="1">
    <citation type="submission" date="2019-10" db="EMBL/GenBank/DDBJ databases">
        <title>Assembly and Annotation for the nematode Trichostrongylus colubriformis.</title>
        <authorList>
            <person name="Martin J."/>
        </authorList>
    </citation>
    <scope>NUCLEOTIDE SEQUENCE [LARGE SCALE GENOMIC DNA]</scope>
    <source>
        <strain evidence="3">G859</strain>
        <tissue evidence="3">Whole worm</tissue>
    </source>
</reference>
<proteinExistence type="predicted"/>
<accession>A0AAN8IEY4</accession>
<evidence type="ECO:0000313" key="3">
    <source>
        <dbReference type="EMBL" id="KAK5970816.1"/>
    </source>
</evidence>
<feature type="transmembrane region" description="Helical" evidence="1">
    <location>
        <begin position="48"/>
        <end position="67"/>
    </location>
</feature>
<dbReference type="Proteomes" id="UP001331761">
    <property type="component" value="Unassembled WGS sequence"/>
</dbReference>
<keyword evidence="2" id="KW-0732">Signal</keyword>
<protein>
    <recommendedName>
        <fullName evidence="5">Secreted protein</fullName>
    </recommendedName>
</protein>
<dbReference type="EMBL" id="WIXE01018538">
    <property type="protein sequence ID" value="KAK5970816.1"/>
    <property type="molecule type" value="Genomic_DNA"/>
</dbReference>
<keyword evidence="4" id="KW-1185">Reference proteome</keyword>
<name>A0AAN8IEY4_TRICO</name>
<evidence type="ECO:0008006" key="5">
    <source>
        <dbReference type="Google" id="ProtNLM"/>
    </source>
</evidence>
<organism evidence="3 4">
    <name type="scientific">Trichostrongylus colubriformis</name>
    <name type="common">Black scour worm</name>
    <dbReference type="NCBI Taxonomy" id="6319"/>
    <lineage>
        <taxon>Eukaryota</taxon>
        <taxon>Metazoa</taxon>
        <taxon>Ecdysozoa</taxon>
        <taxon>Nematoda</taxon>
        <taxon>Chromadorea</taxon>
        <taxon>Rhabditida</taxon>
        <taxon>Rhabditina</taxon>
        <taxon>Rhabditomorpha</taxon>
        <taxon>Strongyloidea</taxon>
        <taxon>Trichostrongylidae</taxon>
        <taxon>Trichostrongylus</taxon>
    </lineage>
</organism>
<feature type="chain" id="PRO_5042976946" description="Secreted protein" evidence="2">
    <location>
        <begin position="25"/>
        <end position="76"/>
    </location>
</feature>